<proteinExistence type="predicted"/>
<dbReference type="PROSITE" id="PS51257">
    <property type="entry name" value="PROKAR_LIPOPROTEIN"/>
    <property type="match status" value="1"/>
</dbReference>
<name>A0ABV6CUN4_9SPHN</name>
<evidence type="ECO:0000256" key="1">
    <source>
        <dbReference type="SAM" id="SignalP"/>
    </source>
</evidence>
<dbReference type="InterPro" id="IPR023614">
    <property type="entry name" value="Porin_dom_sf"/>
</dbReference>
<accession>A0ABV6CUN4</accession>
<organism evidence="2 3">
    <name type="scientific">Novosphingobium soli</name>
    <dbReference type="NCBI Taxonomy" id="574956"/>
    <lineage>
        <taxon>Bacteria</taxon>
        <taxon>Pseudomonadati</taxon>
        <taxon>Pseudomonadota</taxon>
        <taxon>Alphaproteobacteria</taxon>
        <taxon>Sphingomonadales</taxon>
        <taxon>Sphingomonadaceae</taxon>
        <taxon>Novosphingobium</taxon>
    </lineage>
</organism>
<sequence length="407" mass="43819">MKPWAALPVVGAAACALQAQAGEVKVKPVAEARVRYEHVEQDGLDLDADAVTVRVRGGAQASSGALSATVVAQGTLAVLGDYADGLGRDPARPLVADPQNVALYLAQIQYQARGVTLTAGRQKIALDDERFVGNIAFRDNAQTFDAVRAEIAPLRGVKLDLAYTWSVRTIWGIDGTGGRQQAVGGDTVLANLSWDTPLGKLTGFGYLVDQDEAAVQGFRLSSQTYGLRLAGTRALGPAAKLSYQASYARQSDWHRNPNDHRADYWLADATLDVKGWKLNAGYEVLGAGKGAAGGVPLTSFQMPLATNFKFQGWADKFLTTPPNGVRDLYLGGGYGAQRLGGLTAVTLQAMWHRFDSDRLDQRYGSEVDLLASARLHATTVALRYAHYEARALATDTDKVWLQLDWVI</sequence>
<evidence type="ECO:0000313" key="3">
    <source>
        <dbReference type="Proteomes" id="UP001589798"/>
    </source>
</evidence>
<feature type="chain" id="PRO_5045376280" description="Alginate export domain-containing protein" evidence="1">
    <location>
        <begin position="22"/>
        <end position="407"/>
    </location>
</feature>
<dbReference type="EMBL" id="JBHLWK010000010">
    <property type="protein sequence ID" value="MFC0204419.1"/>
    <property type="molecule type" value="Genomic_DNA"/>
</dbReference>
<dbReference type="Proteomes" id="UP001589798">
    <property type="component" value="Unassembled WGS sequence"/>
</dbReference>
<feature type="signal peptide" evidence="1">
    <location>
        <begin position="1"/>
        <end position="21"/>
    </location>
</feature>
<evidence type="ECO:0008006" key="4">
    <source>
        <dbReference type="Google" id="ProtNLM"/>
    </source>
</evidence>
<comment type="caution">
    <text evidence="2">The sequence shown here is derived from an EMBL/GenBank/DDBJ whole genome shotgun (WGS) entry which is preliminary data.</text>
</comment>
<dbReference type="Gene3D" id="2.40.160.10">
    <property type="entry name" value="Porin"/>
    <property type="match status" value="1"/>
</dbReference>
<dbReference type="RefSeq" id="WP_379487217.1">
    <property type="nucleotide sequence ID" value="NZ_JBHLWK010000010.1"/>
</dbReference>
<keyword evidence="1" id="KW-0732">Signal</keyword>
<keyword evidence="3" id="KW-1185">Reference proteome</keyword>
<protein>
    <recommendedName>
        <fullName evidence="4">Alginate export domain-containing protein</fullName>
    </recommendedName>
</protein>
<gene>
    <name evidence="2" type="ORF">ACFFJC_09050</name>
</gene>
<reference evidence="2 3" key="1">
    <citation type="submission" date="2024-09" db="EMBL/GenBank/DDBJ databases">
        <authorList>
            <person name="Sun Q."/>
            <person name="Mori K."/>
        </authorList>
    </citation>
    <scope>NUCLEOTIDE SEQUENCE [LARGE SCALE GENOMIC DNA]</scope>
    <source>
        <strain evidence="2 3">CCM 7706</strain>
    </source>
</reference>
<evidence type="ECO:0000313" key="2">
    <source>
        <dbReference type="EMBL" id="MFC0204419.1"/>
    </source>
</evidence>